<feature type="domain" description="Mon2 C-terminal" evidence="6">
    <location>
        <begin position="1058"/>
        <end position="1224"/>
    </location>
</feature>
<evidence type="ECO:0000313" key="9">
    <source>
        <dbReference type="Proteomes" id="UP001153365"/>
    </source>
</evidence>
<sequence length="1854" mass="205141">MASSSHFSLLMSDFQALASETKRKHADIKEASDKALTLLKSSPEDALVALRNTGPNLSNLGEDIFRPISLACGTKNSKIVAIALGGLQRLIGMDATPITKIPFIIGVLSNILPLGVEIQLRVLQTLPSLFTNCSRYLHDSLLADALLLCFRLQDSKIGVVSSTSAATLRQLVMVVFEGVAEEDKAVLSKLINEPDPDQSRILTDFVVDIPPFESVHLSGEIERTEARRVALRPSAKDAYLVFEDLCLLVNGDSPSFLKLQSLPKTFGLELIESVMTGHGHLFQQHPELIFILRAQLCPLLIRALSEKPNFPLTLRLMRVAFLLLKQFSDDLLVEAEIFLSLLIKTVSIDHSESQVESQPMWYRVLALEIFRGLCADFDLLLKVFERYDFRSSDKSLGLFTSMMGTFNRLASEKPNLLGINQDITFGSLPTYQSGSSSHPGVQGMIDGVVGMATQAAAPLVGVPQGGLTLGNAAMKVQCIDQLDKAEAPVIPETYVYLLSLQCLSSVAEGFAGYALFQNEALQPSKPGSSPDSPLSALPAPKPNDLNKKQPNGNLKVARAMADASWPALLASLNFFVSTNLDDQLFNETLTAMQSFTCACGILDLTTPRDAFLLSFCKFSVPPVIVANLVSEISGGNSNKNTQSVLSVDSLGLGGGSAAACSLSIRNMAFLRTLLSVAQYLSGTLGNTWYTVFETLQSADFVLTFKSKKRSNQTSNPTITPGAPSNVADESGILASIQKLFDSSRNLDSEAFLSFVDALCRLSAEMVSLSYESEAEFNRDGAPNTPKLEPPRRVTSGMAAFRTLRQSERSFGVTKLGTVALLNIRRLILSEPALGWTPITSHLLTLQHFVEAPNGIRLQAADVLDRIVLAIPKLLNNAELSLQRRIQAEIIAVLASQTEPGERSPTLTDIEVRKLGFETLFKVLENNGHSFMAGWKLILDVLRVACMPLSTSSITNATAPRSASATSLGGPAPRSSNSSTNKLSLLIRTSFPSLQLICTDFLTALDLDELRQCISVLAVFGQQTDDINIALTAGGLLWQVSDYVQGKNKSAESGDDSYVQIWMYLLTKLLRLTYSFRQEVRDGAIQTLFRTVGLYGSLLSPEIWHKLLWEVVFPLFDQLTNMIQQTPSELKNSAQKNLPVDVSRQPNGAPIDLAAKQRDESKILALNSLGTVVSDHLYSHIICTSQFLRTWSSLVQTLYYSFTEDRPEVSEVAIKTLTTILNSKSLGSTPVDVMSTAWGIAWDTVVKMSEVISNASKETTIQGIYFTQATLEAYLKVLTPLQKSGRLEMTLERVKKLLEICKVVITYSNSPDYRPDIDSLPPVPSAAILTIDDIQLEHPSAPSAVIITLAELSTLPFVSPYQVEDPFSSRHSMNVTYIALFKKIQPRLLHLLERFGHTPQIYNEGAATYLLKSLAIPIRLKYGCPAPSKVLDSESQPLWKISSTTFLTIVKGCMPQLRELSEAIDQPHFEDFWKQLVETFSGLFSADCEPSNNSDLDKQRKEENFDLAFIASLELDVLPHLGQLRIPEETIKILCKNIQSASRLYTLDLDLDSKQIMNLNEDYKSHIPKESSFSKGCRFIDDFRLQASSELWGTSAEIVERPRERFSYWCFDLLFLFCNQVDGTKAEKSERKRVASICCPILLSRCAAAIKIYVADASIRNQIPFSRLRQEEIAYILSQLLQAKFWDGLLSEARQKADKHQPNFVSSSADDKLQKLLIKIPDSHLLYLQPLLIDLLFCETKLIDGLKPLAAIKNSQRYSELASFLPSDLEKSQTYNTYREIFQARDKKGGGLDGIWPGLVLGEVGTCSNDRYFKNESGNCNIKNFEGSHFYHQDIKHLVLICFRRLSKWTTPIFF</sequence>
<evidence type="ECO:0000256" key="3">
    <source>
        <dbReference type="ARBA" id="ARBA00022927"/>
    </source>
</evidence>
<dbReference type="SUPFAM" id="SSF48371">
    <property type="entry name" value="ARM repeat"/>
    <property type="match status" value="1"/>
</dbReference>
<feature type="region of interest" description="Disordered" evidence="4">
    <location>
        <begin position="522"/>
        <end position="551"/>
    </location>
</feature>
<keyword evidence="2" id="KW-0813">Transport</keyword>
<evidence type="ECO:0000259" key="7">
    <source>
        <dbReference type="Pfam" id="PF16213"/>
    </source>
</evidence>
<dbReference type="InterPro" id="IPR032817">
    <property type="entry name" value="Mon2_C"/>
</dbReference>
<dbReference type="EMBL" id="CALTRL010000528">
    <property type="protein sequence ID" value="CAH7668461.1"/>
    <property type="molecule type" value="Genomic_DNA"/>
</dbReference>
<dbReference type="GO" id="GO:0005794">
    <property type="term" value="C:Golgi apparatus"/>
    <property type="evidence" value="ECO:0007669"/>
    <property type="project" value="UniProtKB-ARBA"/>
</dbReference>
<feature type="domain" description="Mon2/Sec7/BIG1-like HUS" evidence="5">
    <location>
        <begin position="235"/>
        <end position="394"/>
    </location>
</feature>
<dbReference type="GO" id="GO:0015031">
    <property type="term" value="P:protein transport"/>
    <property type="evidence" value="ECO:0007669"/>
    <property type="project" value="UniProtKB-KW"/>
</dbReference>
<feature type="region of interest" description="Disordered" evidence="4">
    <location>
        <begin position="959"/>
        <end position="978"/>
    </location>
</feature>
<comment type="caution">
    <text evidence="8">The sequence shown here is derived from an EMBL/GenBank/DDBJ whole genome shotgun (WGS) entry which is preliminary data.</text>
</comment>
<dbReference type="Pfam" id="PF16206">
    <property type="entry name" value="Mon2_C"/>
    <property type="match status" value="3"/>
</dbReference>
<evidence type="ECO:0000256" key="4">
    <source>
        <dbReference type="SAM" id="MobiDB-lite"/>
    </source>
</evidence>
<dbReference type="Pfam" id="PF16213">
    <property type="entry name" value="DCB"/>
    <property type="match status" value="1"/>
</dbReference>
<dbReference type="Proteomes" id="UP001153365">
    <property type="component" value="Unassembled WGS sequence"/>
</dbReference>
<feature type="domain" description="Mon2 C-terminal" evidence="6">
    <location>
        <begin position="1399"/>
        <end position="1531"/>
    </location>
</feature>
<gene>
    <name evidence="8" type="ORF">PPACK8108_LOCUS2972</name>
</gene>
<evidence type="ECO:0000256" key="2">
    <source>
        <dbReference type="ARBA" id="ARBA00022448"/>
    </source>
</evidence>
<keyword evidence="9" id="KW-1185">Reference proteome</keyword>
<organism evidence="8 9">
    <name type="scientific">Phakopsora pachyrhizi</name>
    <name type="common">Asian soybean rust disease fungus</name>
    <dbReference type="NCBI Taxonomy" id="170000"/>
    <lineage>
        <taxon>Eukaryota</taxon>
        <taxon>Fungi</taxon>
        <taxon>Dikarya</taxon>
        <taxon>Basidiomycota</taxon>
        <taxon>Pucciniomycotina</taxon>
        <taxon>Pucciniomycetes</taxon>
        <taxon>Pucciniales</taxon>
        <taxon>Phakopsoraceae</taxon>
        <taxon>Phakopsora</taxon>
    </lineage>
</organism>
<feature type="domain" description="Mon2 C-terminal" evidence="6">
    <location>
        <begin position="998"/>
        <end position="1046"/>
    </location>
</feature>
<dbReference type="PANTHER" id="PTHR10663">
    <property type="entry name" value="GUANYL-NUCLEOTIDE EXCHANGE FACTOR"/>
    <property type="match status" value="1"/>
</dbReference>
<dbReference type="InterPro" id="IPR016024">
    <property type="entry name" value="ARM-type_fold"/>
</dbReference>
<reference evidence="8" key="1">
    <citation type="submission" date="2022-06" db="EMBL/GenBank/DDBJ databases">
        <authorList>
            <consortium name="SYNGENTA / RWTH Aachen University"/>
        </authorList>
    </citation>
    <scope>NUCLEOTIDE SEQUENCE</scope>
</reference>
<name>A0AAV0ALQ6_PHAPC</name>
<keyword evidence="3" id="KW-0653">Protein transport</keyword>
<feature type="domain" description="Mon2/Sec7/BIG1-like dimerisation and cyclophilin-binding" evidence="7">
    <location>
        <begin position="4"/>
        <end position="183"/>
    </location>
</feature>
<dbReference type="InterPro" id="IPR032691">
    <property type="entry name" value="Mon2/Sec7/BIG1-like_HUS"/>
</dbReference>
<dbReference type="InterPro" id="IPR032629">
    <property type="entry name" value="DCB_dom"/>
</dbReference>
<feature type="compositionally biased region" description="Low complexity" evidence="4">
    <location>
        <begin position="526"/>
        <end position="538"/>
    </location>
</feature>
<dbReference type="PANTHER" id="PTHR10663:SF333">
    <property type="entry name" value="PROTEIN MON2 HOMOLOG"/>
    <property type="match status" value="1"/>
</dbReference>
<evidence type="ECO:0000259" key="6">
    <source>
        <dbReference type="Pfam" id="PF16206"/>
    </source>
</evidence>
<evidence type="ECO:0000256" key="1">
    <source>
        <dbReference type="ARBA" id="ARBA00008144"/>
    </source>
</evidence>
<evidence type="ECO:0000259" key="5">
    <source>
        <dbReference type="Pfam" id="PF12783"/>
    </source>
</evidence>
<accession>A0AAV0ALQ6</accession>
<dbReference type="Pfam" id="PF12783">
    <property type="entry name" value="Sec7-like_HUS"/>
    <property type="match status" value="1"/>
</dbReference>
<evidence type="ECO:0008006" key="10">
    <source>
        <dbReference type="Google" id="ProtNLM"/>
    </source>
</evidence>
<protein>
    <recommendedName>
        <fullName evidence="10">Protein MON2</fullName>
    </recommendedName>
</protein>
<evidence type="ECO:0000313" key="8">
    <source>
        <dbReference type="EMBL" id="CAH7668461.1"/>
    </source>
</evidence>
<proteinExistence type="inferred from homology"/>
<comment type="similarity">
    <text evidence="1">Belongs to the MON2 family.</text>
</comment>